<comment type="cofactor">
    <cofactor evidence="1">
        <name>a divalent metal cation</name>
        <dbReference type="ChEBI" id="CHEBI:60240"/>
    </cofactor>
</comment>
<evidence type="ECO:0000256" key="7">
    <source>
        <dbReference type="ARBA" id="ARBA00023242"/>
    </source>
</evidence>
<comment type="subcellular location">
    <subcellularLocation>
        <location evidence="2">Nucleus</location>
    </subcellularLocation>
</comment>
<evidence type="ECO:0000256" key="6">
    <source>
        <dbReference type="ARBA" id="ARBA00022801"/>
    </source>
</evidence>
<keyword evidence="6" id="KW-0378">Hydrolase</keyword>
<keyword evidence="4" id="KW-0540">Nuclease</keyword>
<accession>A0A7J6W7F8</accession>
<dbReference type="EMBL" id="JABWDY010020697">
    <property type="protein sequence ID" value="KAF5192953.1"/>
    <property type="molecule type" value="Genomic_DNA"/>
</dbReference>
<dbReference type="PANTHER" id="PTHR22930:SF291">
    <property type="entry name" value="EXPRESSED PROTEIN"/>
    <property type="match status" value="1"/>
</dbReference>
<keyword evidence="7" id="KW-0539">Nucleus</keyword>
<dbReference type="OrthoDB" id="2668416at2759"/>
<dbReference type="InterPro" id="IPR027806">
    <property type="entry name" value="HARBI1_dom"/>
</dbReference>
<dbReference type="PANTHER" id="PTHR22930">
    <property type="match status" value="1"/>
</dbReference>
<dbReference type="Proteomes" id="UP000554482">
    <property type="component" value="Unassembled WGS sequence"/>
</dbReference>
<dbReference type="GO" id="GO:0046872">
    <property type="term" value="F:metal ion binding"/>
    <property type="evidence" value="ECO:0007669"/>
    <property type="project" value="UniProtKB-KW"/>
</dbReference>
<dbReference type="GO" id="GO:0004518">
    <property type="term" value="F:nuclease activity"/>
    <property type="evidence" value="ECO:0007669"/>
    <property type="project" value="UniProtKB-KW"/>
</dbReference>
<dbReference type="AlphaFoldDB" id="A0A7J6W7F8"/>
<name>A0A7J6W7F8_THATH</name>
<comment type="similarity">
    <text evidence="3">Belongs to the HARBI1 family.</text>
</comment>
<organism evidence="9 10">
    <name type="scientific">Thalictrum thalictroides</name>
    <name type="common">Rue-anemone</name>
    <name type="synonym">Anemone thalictroides</name>
    <dbReference type="NCBI Taxonomy" id="46969"/>
    <lineage>
        <taxon>Eukaryota</taxon>
        <taxon>Viridiplantae</taxon>
        <taxon>Streptophyta</taxon>
        <taxon>Embryophyta</taxon>
        <taxon>Tracheophyta</taxon>
        <taxon>Spermatophyta</taxon>
        <taxon>Magnoliopsida</taxon>
        <taxon>Ranunculales</taxon>
        <taxon>Ranunculaceae</taxon>
        <taxon>Thalictroideae</taxon>
        <taxon>Thalictrum</taxon>
    </lineage>
</organism>
<evidence type="ECO:0000256" key="1">
    <source>
        <dbReference type="ARBA" id="ARBA00001968"/>
    </source>
</evidence>
<dbReference type="GO" id="GO:0005634">
    <property type="term" value="C:nucleus"/>
    <property type="evidence" value="ECO:0007669"/>
    <property type="project" value="UniProtKB-SubCell"/>
</dbReference>
<evidence type="ECO:0000256" key="2">
    <source>
        <dbReference type="ARBA" id="ARBA00004123"/>
    </source>
</evidence>
<dbReference type="Pfam" id="PF13359">
    <property type="entry name" value="DDE_Tnp_4"/>
    <property type="match status" value="1"/>
</dbReference>
<dbReference type="InterPro" id="IPR045249">
    <property type="entry name" value="HARBI1-like"/>
</dbReference>
<reference evidence="9 10" key="1">
    <citation type="submission" date="2020-06" db="EMBL/GenBank/DDBJ databases">
        <title>Transcriptomic and genomic resources for Thalictrum thalictroides and T. hernandezii: Facilitating candidate gene discovery in an emerging model plant lineage.</title>
        <authorList>
            <person name="Arias T."/>
            <person name="Riano-Pachon D.M."/>
            <person name="Di Stilio V.S."/>
        </authorList>
    </citation>
    <scope>NUCLEOTIDE SEQUENCE [LARGE SCALE GENOMIC DNA]</scope>
    <source>
        <strain evidence="10">cv. WT478/WT964</strain>
        <tissue evidence="9">Leaves</tissue>
    </source>
</reference>
<evidence type="ECO:0000259" key="8">
    <source>
        <dbReference type="Pfam" id="PF13359"/>
    </source>
</evidence>
<dbReference type="GO" id="GO:0016787">
    <property type="term" value="F:hydrolase activity"/>
    <property type="evidence" value="ECO:0007669"/>
    <property type="project" value="UniProtKB-KW"/>
</dbReference>
<proteinExistence type="inferred from homology"/>
<sequence length="391" mass="44758">MGPSRGVRSRRKLIEKQLERNASDSSEEEEEKDWWDSFFKRISGPVSRLRGLNRFESVFKVSRKTFDYICSLVEEDLLAKPSNCTFANGKLLSPNDQVAVALRRLSSGESLVNIGEAFGINHSAVTQVTWRLVEAMEEKGLHHLRWPTTESEMEEIKTKFANIQGLPNCCGAIDTTHIMMRLSTVNNSNDVWYDCEKNHSMVLQAVVDPDMRFRDIITGWPGSMNDAAVLRSSSFFKRCDTGSRLNGKKIKLSEGIEVGEYIVGDTGFPLLPWLVTPYQGKHLSESKTEFNKRHFATRMVAQRALARLKEMWRIIQGVMWRPDKDKLPRILLVCCMLHNIVIDMEDEVQDEMPLSHQHDPTYRQQTCEFTHKDASILRDRLSLLLSGNLPP</sequence>
<evidence type="ECO:0000256" key="4">
    <source>
        <dbReference type="ARBA" id="ARBA00022722"/>
    </source>
</evidence>
<keyword evidence="10" id="KW-1185">Reference proteome</keyword>
<evidence type="ECO:0000256" key="3">
    <source>
        <dbReference type="ARBA" id="ARBA00006958"/>
    </source>
</evidence>
<feature type="domain" description="DDE Tnp4" evidence="8">
    <location>
        <begin position="173"/>
        <end position="339"/>
    </location>
</feature>
<evidence type="ECO:0000256" key="5">
    <source>
        <dbReference type="ARBA" id="ARBA00022723"/>
    </source>
</evidence>
<keyword evidence="5" id="KW-0479">Metal-binding</keyword>
<protein>
    <submittedName>
        <fullName evidence="9">Alp1-like</fullName>
    </submittedName>
</protein>
<comment type="caution">
    <text evidence="9">The sequence shown here is derived from an EMBL/GenBank/DDBJ whole genome shotgun (WGS) entry which is preliminary data.</text>
</comment>
<evidence type="ECO:0000313" key="9">
    <source>
        <dbReference type="EMBL" id="KAF5192953.1"/>
    </source>
</evidence>
<gene>
    <name evidence="9" type="ORF">FRX31_017463</name>
</gene>
<evidence type="ECO:0000313" key="10">
    <source>
        <dbReference type="Proteomes" id="UP000554482"/>
    </source>
</evidence>